<comment type="caution">
    <text evidence="1">The sequence shown here is derived from an EMBL/GenBank/DDBJ whole genome shotgun (WGS) entry which is preliminary data.</text>
</comment>
<sequence>MGLFDFFTGTKRPAEGVAPQPAETVYAALLSVNSPDRPFVIRDGRAEGVDLIAEWKIADARCFGYFGKTTKTNRTLMRLDTSKNEVRSLDEEFLVTWAGQTPQLTVGKRYERGQINKKSYSATFSRDENGKLVKETQNTFSSAELKGPLQEVVTGVGWTWRGVAFGSL</sequence>
<organism evidence="1 2">
    <name type="scientific">Saccharopolyspora mangrovi</name>
    <dbReference type="NCBI Taxonomy" id="3082379"/>
    <lineage>
        <taxon>Bacteria</taxon>
        <taxon>Bacillati</taxon>
        <taxon>Actinomycetota</taxon>
        <taxon>Actinomycetes</taxon>
        <taxon>Pseudonocardiales</taxon>
        <taxon>Pseudonocardiaceae</taxon>
        <taxon>Saccharopolyspora</taxon>
    </lineage>
</organism>
<name>A0ABU6A872_9PSEU</name>
<protein>
    <submittedName>
        <fullName evidence="1">Uncharacterized protein</fullName>
    </submittedName>
</protein>
<evidence type="ECO:0000313" key="1">
    <source>
        <dbReference type="EMBL" id="MEB3367652.1"/>
    </source>
</evidence>
<keyword evidence="2" id="KW-1185">Reference proteome</keyword>
<evidence type="ECO:0000313" key="2">
    <source>
        <dbReference type="Proteomes" id="UP001327093"/>
    </source>
</evidence>
<dbReference type="Proteomes" id="UP001327093">
    <property type="component" value="Unassembled WGS sequence"/>
</dbReference>
<dbReference type="EMBL" id="JAWLNX010000005">
    <property type="protein sequence ID" value="MEB3367652.1"/>
    <property type="molecule type" value="Genomic_DNA"/>
</dbReference>
<gene>
    <name evidence="1" type="ORF">R4I43_09540</name>
</gene>
<dbReference type="RefSeq" id="WP_324265201.1">
    <property type="nucleotide sequence ID" value="NZ_JAWLNX010000005.1"/>
</dbReference>
<accession>A0ABU6A872</accession>
<proteinExistence type="predicted"/>
<reference evidence="1 2" key="1">
    <citation type="submission" date="2023-10" db="EMBL/GenBank/DDBJ databases">
        <title>Saccharopolyspora sp. nov., isolated from mangrove soil.</title>
        <authorList>
            <person name="Lu Y."/>
            <person name="Liu W."/>
        </authorList>
    </citation>
    <scope>NUCLEOTIDE SEQUENCE [LARGE SCALE GENOMIC DNA]</scope>
    <source>
        <strain evidence="1 2">S2-29</strain>
    </source>
</reference>